<dbReference type="Gene3D" id="3.30.420.10">
    <property type="entry name" value="Ribonuclease H-like superfamily/Ribonuclease H"/>
    <property type="match status" value="1"/>
</dbReference>
<feature type="compositionally biased region" description="Low complexity" evidence="1">
    <location>
        <begin position="324"/>
        <end position="341"/>
    </location>
</feature>
<dbReference type="Proteomes" id="UP001189429">
    <property type="component" value="Unassembled WGS sequence"/>
</dbReference>
<name>A0ABN9X7E0_9DINO</name>
<feature type="region of interest" description="Disordered" evidence="1">
    <location>
        <begin position="1"/>
        <end position="29"/>
    </location>
</feature>
<dbReference type="InterPro" id="IPR012337">
    <property type="entry name" value="RNaseH-like_sf"/>
</dbReference>
<evidence type="ECO:0000259" key="2">
    <source>
        <dbReference type="PROSITE" id="PS50879"/>
    </source>
</evidence>
<evidence type="ECO:0000313" key="4">
    <source>
        <dbReference type="Proteomes" id="UP001189429"/>
    </source>
</evidence>
<sequence>MEALSSDAQQALQLPPLPDPATPGLPQGRVRAWTDGSCLHPADPLLARAGWGARLEGLPVGRLDSHGPVDGRRAAQRAELWAATHACSLAEAPMHVATDSRFVARRVVALRGGANPMNRQRAELWEAIAPLCRTGLLRVRWAKAHSTQAEAADRSISAEDWAGNDAAHSGWRLCEGPAHTAGLPPAAHAAAGGARGGPARGGRRGAGSPDGQPRPRQPRWAQSLAPLGGARPPPQTGAARGGCGSSRRRRSAAGSGTAWAASGCRAPRAPPRWADGRGEGVVCRRRLATACGGAGPGVGRLPEMRLLGAVLAAAREPAVRRPGSRVAAAGRHAAPASGGARWRPRRRVPRCPARSSAGAAGRP</sequence>
<dbReference type="EMBL" id="CAUYUJ010020026">
    <property type="protein sequence ID" value="CAK0895360.1"/>
    <property type="molecule type" value="Genomic_DNA"/>
</dbReference>
<dbReference type="PROSITE" id="PS50879">
    <property type="entry name" value="RNASE_H_1"/>
    <property type="match status" value="1"/>
</dbReference>
<comment type="caution">
    <text evidence="3">The sequence shown here is derived from an EMBL/GenBank/DDBJ whole genome shotgun (WGS) entry which is preliminary data.</text>
</comment>
<feature type="domain" description="RNase H type-1" evidence="2">
    <location>
        <begin position="26"/>
        <end position="161"/>
    </location>
</feature>
<gene>
    <name evidence="3" type="ORF">PCOR1329_LOCUS74127</name>
</gene>
<dbReference type="InterPro" id="IPR002156">
    <property type="entry name" value="RNaseH_domain"/>
</dbReference>
<reference evidence="3" key="1">
    <citation type="submission" date="2023-10" db="EMBL/GenBank/DDBJ databases">
        <authorList>
            <person name="Chen Y."/>
            <person name="Shah S."/>
            <person name="Dougan E. K."/>
            <person name="Thang M."/>
            <person name="Chan C."/>
        </authorList>
    </citation>
    <scope>NUCLEOTIDE SEQUENCE [LARGE SCALE GENOMIC DNA]</scope>
</reference>
<dbReference type="Pfam" id="PF00075">
    <property type="entry name" value="RNase_H"/>
    <property type="match status" value="1"/>
</dbReference>
<protein>
    <recommendedName>
        <fullName evidence="2">RNase H type-1 domain-containing protein</fullName>
    </recommendedName>
</protein>
<evidence type="ECO:0000256" key="1">
    <source>
        <dbReference type="SAM" id="MobiDB-lite"/>
    </source>
</evidence>
<organism evidence="3 4">
    <name type="scientific">Prorocentrum cordatum</name>
    <dbReference type="NCBI Taxonomy" id="2364126"/>
    <lineage>
        <taxon>Eukaryota</taxon>
        <taxon>Sar</taxon>
        <taxon>Alveolata</taxon>
        <taxon>Dinophyceae</taxon>
        <taxon>Prorocentrales</taxon>
        <taxon>Prorocentraceae</taxon>
        <taxon>Prorocentrum</taxon>
    </lineage>
</organism>
<keyword evidence="4" id="KW-1185">Reference proteome</keyword>
<proteinExistence type="predicted"/>
<feature type="region of interest" description="Disordered" evidence="1">
    <location>
        <begin position="315"/>
        <end position="363"/>
    </location>
</feature>
<feature type="region of interest" description="Disordered" evidence="1">
    <location>
        <begin position="176"/>
        <end position="277"/>
    </location>
</feature>
<evidence type="ECO:0000313" key="3">
    <source>
        <dbReference type="EMBL" id="CAK0895360.1"/>
    </source>
</evidence>
<dbReference type="InterPro" id="IPR036397">
    <property type="entry name" value="RNaseH_sf"/>
</dbReference>
<dbReference type="SUPFAM" id="SSF53098">
    <property type="entry name" value="Ribonuclease H-like"/>
    <property type="match status" value="1"/>
</dbReference>
<feature type="compositionally biased region" description="Low complexity" evidence="1">
    <location>
        <begin position="176"/>
        <end position="192"/>
    </location>
</feature>
<accession>A0ABN9X7E0</accession>
<feature type="compositionally biased region" description="Low complexity" evidence="1">
    <location>
        <begin position="252"/>
        <end position="263"/>
    </location>
</feature>